<dbReference type="Gene3D" id="1.10.640.10">
    <property type="entry name" value="Haem peroxidase domain superfamily, animal type"/>
    <property type="match status" value="1"/>
</dbReference>
<keyword evidence="2" id="KW-0732">Signal</keyword>
<dbReference type="Pfam" id="PF03098">
    <property type="entry name" value="An_peroxidase"/>
    <property type="match status" value="1"/>
</dbReference>
<proteinExistence type="predicted"/>
<dbReference type="PANTHER" id="PTHR11475:SF125">
    <property type="entry name" value="GH11385P"/>
    <property type="match status" value="1"/>
</dbReference>
<dbReference type="GO" id="GO:0004601">
    <property type="term" value="F:peroxidase activity"/>
    <property type="evidence" value="ECO:0007669"/>
    <property type="project" value="UniProtKB-KW"/>
</dbReference>
<reference evidence="3" key="1">
    <citation type="submission" date="2018-07" db="EMBL/GenBank/DDBJ databases">
        <authorList>
            <person name="Quirk P.G."/>
            <person name="Krulwich T.A."/>
        </authorList>
    </citation>
    <scope>NUCLEOTIDE SEQUENCE</scope>
</reference>
<dbReference type="GO" id="GO:0020037">
    <property type="term" value="F:heme binding"/>
    <property type="evidence" value="ECO:0007669"/>
    <property type="project" value="InterPro"/>
</dbReference>
<dbReference type="GO" id="GO:0006979">
    <property type="term" value="P:response to oxidative stress"/>
    <property type="evidence" value="ECO:0007669"/>
    <property type="project" value="InterPro"/>
</dbReference>
<keyword evidence="1" id="KW-0560">Oxidoreductase</keyword>
<accession>A0A336MW58</accession>
<keyword evidence="1" id="KW-0575">Peroxidase</keyword>
<dbReference type="PROSITE" id="PS50292">
    <property type="entry name" value="PEROXIDASE_3"/>
    <property type="match status" value="1"/>
</dbReference>
<organism evidence="3">
    <name type="scientific">Culicoides sonorensis</name>
    <name type="common">Biting midge</name>
    <dbReference type="NCBI Taxonomy" id="179676"/>
    <lineage>
        <taxon>Eukaryota</taxon>
        <taxon>Metazoa</taxon>
        <taxon>Ecdysozoa</taxon>
        <taxon>Arthropoda</taxon>
        <taxon>Hexapoda</taxon>
        <taxon>Insecta</taxon>
        <taxon>Pterygota</taxon>
        <taxon>Neoptera</taxon>
        <taxon>Endopterygota</taxon>
        <taxon>Diptera</taxon>
        <taxon>Nematocera</taxon>
        <taxon>Chironomoidea</taxon>
        <taxon>Ceratopogonidae</taxon>
        <taxon>Ceratopogoninae</taxon>
        <taxon>Culicoides</taxon>
        <taxon>Monoculicoides</taxon>
    </lineage>
</organism>
<gene>
    <name evidence="3" type="primary">CSON005035</name>
</gene>
<feature type="chain" id="PRO_5016423868" evidence="2">
    <location>
        <begin position="22"/>
        <end position="718"/>
    </location>
</feature>
<sequence length="718" mass="81477">MFRLQLYSFSIILVIILTIDCHSLSLHGSRHESTTLQPFPDILKPLTENDLNKAATMGINLMEKQKRLENHIAHSPAQVSYGTISHGLLLESLPTNESIRENYVGDIILKATKHLMNSKCRSHGVSNNICASYVSQYRIPEGSSLKNLCLEESQKSNQNTIYRRLLPNNYKDGVYEFPVSDMKYQLPDARYIAEQLFIASNTVNKRTKQDTESQIDLSRTIAIAQWAAFIEQDLARTVQRTMHDGTPIECCDKMYRKFAPRSLHSACHPLAIKDNDIFYKKLGVSCLNYVRSAIAVNPQCKFGAANQINQATNRLDLSQIYGVNDADLRKIRKYHGGKLHTHDERSPLANLPYVDDQKSKYCRSNDSESCYISGDPRVNSNPYSMALHTIFLRSHNKIASDLGQRHPQWNDDELFHMSRLLNTIIYQRIIYEEWAPIVLGKESAERILLSTYTQDGNEVSNEFATVGIRFYNTMFPGNLLLTEELSNNIDVNNRSIQMELFKLQDVQYRGHVNRQSVTKIMTAVTSQHAMALDTSYVEDLSNQLYQTTYKEGETFGSDSLALDIQRSRDHGLQSYIKYLSACKNTEIHSWSDLITVMKPKDINILMQIYQSVSDIDLIVGALSEIPLPGALLGPTMQCIIEEQLINTKVHDPSFYKNVIDDIGIQGVGSDTLSAKLLCGTTLMDHVQRNIFLIHSSSNPFIDCSKVDHFPNNIRLKAN</sequence>
<dbReference type="PRINTS" id="PR00457">
    <property type="entry name" value="ANPEROXIDASE"/>
</dbReference>
<dbReference type="AlphaFoldDB" id="A0A336MW58"/>
<dbReference type="InterPro" id="IPR019791">
    <property type="entry name" value="Haem_peroxidase_animal"/>
</dbReference>
<name>A0A336MW58_CULSO</name>
<dbReference type="SUPFAM" id="SSF48113">
    <property type="entry name" value="Heme-dependent peroxidases"/>
    <property type="match status" value="1"/>
</dbReference>
<evidence type="ECO:0000313" key="3">
    <source>
        <dbReference type="EMBL" id="SSX32477.1"/>
    </source>
</evidence>
<dbReference type="InterPro" id="IPR037120">
    <property type="entry name" value="Haem_peroxidase_sf_animal"/>
</dbReference>
<dbReference type="VEuPathDB" id="VectorBase:CSON005035"/>
<protein>
    <submittedName>
        <fullName evidence="3">CSON005035 protein</fullName>
    </submittedName>
</protein>
<feature type="signal peptide" evidence="2">
    <location>
        <begin position="1"/>
        <end position="21"/>
    </location>
</feature>
<dbReference type="InterPro" id="IPR010255">
    <property type="entry name" value="Haem_peroxidase_sf"/>
</dbReference>
<dbReference type="OMA" id="SPIECCN"/>
<dbReference type="PANTHER" id="PTHR11475">
    <property type="entry name" value="OXIDASE/PEROXIDASE"/>
    <property type="match status" value="1"/>
</dbReference>
<evidence type="ECO:0000256" key="1">
    <source>
        <dbReference type="ARBA" id="ARBA00022559"/>
    </source>
</evidence>
<dbReference type="EMBL" id="UFQT01002035">
    <property type="protein sequence ID" value="SSX32477.1"/>
    <property type="molecule type" value="Genomic_DNA"/>
</dbReference>
<evidence type="ECO:0000256" key="2">
    <source>
        <dbReference type="SAM" id="SignalP"/>
    </source>
</evidence>